<protein>
    <submittedName>
        <fullName evidence="2">Zinc dependent phospholipase C family protein</fullName>
    </submittedName>
</protein>
<proteinExistence type="predicted"/>
<keyword evidence="3" id="KW-1185">Reference proteome</keyword>
<dbReference type="RefSeq" id="WP_216417013.1">
    <property type="nucleotide sequence ID" value="NZ_JAHLQK010000004.1"/>
</dbReference>
<dbReference type="Proteomes" id="UP000779508">
    <property type="component" value="Unassembled WGS sequence"/>
</dbReference>
<dbReference type="InterPro" id="IPR029002">
    <property type="entry name" value="PLPC/GPLD1"/>
</dbReference>
<dbReference type="EMBL" id="JAHLQK010000004">
    <property type="protein sequence ID" value="MBU5676787.1"/>
    <property type="molecule type" value="Genomic_DNA"/>
</dbReference>
<gene>
    <name evidence="2" type="ORF">KQI88_10190</name>
</gene>
<organism evidence="2 3">
    <name type="scientific">Alkaliphilus flagellatus</name>
    <dbReference type="NCBI Taxonomy" id="2841507"/>
    <lineage>
        <taxon>Bacteria</taxon>
        <taxon>Bacillati</taxon>
        <taxon>Bacillota</taxon>
        <taxon>Clostridia</taxon>
        <taxon>Peptostreptococcales</taxon>
        <taxon>Natronincolaceae</taxon>
        <taxon>Alkaliphilus</taxon>
    </lineage>
</organism>
<dbReference type="Pfam" id="PF00882">
    <property type="entry name" value="Zn_dep_PLPC"/>
    <property type="match status" value="1"/>
</dbReference>
<name>A0ABS6G518_9FIRM</name>
<sequence length="195" mass="22589">MLAQTHKIISEHVHQNIKEVLGVDLNKLSLIYGSIKPDIAYSLAKMDHFKPQSFNFVCNEINELSNYDFQSNKDFIKLISTRIGVTTHFISDFFCVPHNDRTTYKNHFINHVKYENKLHKLFKTFDEKIEISKDYFNISNDCADSIKTLIDDLHGQYQKRGESLLNDTKSSIHVSSIVGLFIVYNALNNRMIQVA</sequence>
<accession>A0ABS6G518</accession>
<comment type="caution">
    <text evidence="2">The sequence shown here is derived from an EMBL/GenBank/DDBJ whole genome shotgun (WGS) entry which is preliminary data.</text>
</comment>
<evidence type="ECO:0000313" key="2">
    <source>
        <dbReference type="EMBL" id="MBU5676787.1"/>
    </source>
</evidence>
<feature type="domain" description="Phospholipase C/D" evidence="1">
    <location>
        <begin position="5"/>
        <end position="162"/>
    </location>
</feature>
<evidence type="ECO:0000259" key="1">
    <source>
        <dbReference type="Pfam" id="PF00882"/>
    </source>
</evidence>
<evidence type="ECO:0000313" key="3">
    <source>
        <dbReference type="Proteomes" id="UP000779508"/>
    </source>
</evidence>
<reference evidence="2 3" key="1">
    <citation type="submission" date="2021-06" db="EMBL/GenBank/DDBJ databases">
        <authorList>
            <person name="Sun Q."/>
            <person name="Li D."/>
        </authorList>
    </citation>
    <scope>NUCLEOTIDE SEQUENCE [LARGE SCALE GENOMIC DNA]</scope>
    <source>
        <strain evidence="2 3">MSJ-5</strain>
    </source>
</reference>